<keyword evidence="1" id="KW-0472">Membrane</keyword>
<feature type="transmembrane region" description="Helical" evidence="1">
    <location>
        <begin position="363"/>
        <end position="385"/>
    </location>
</feature>
<feature type="domain" description="4Fe-4S ferredoxin-type" evidence="2">
    <location>
        <begin position="169"/>
        <end position="204"/>
    </location>
</feature>
<comment type="caution">
    <text evidence="3">The sequence shown here is derived from an EMBL/GenBank/DDBJ whole genome shotgun (WGS) entry which is preliminary data.</text>
</comment>
<feature type="transmembrane region" description="Helical" evidence="1">
    <location>
        <begin position="430"/>
        <end position="448"/>
    </location>
</feature>
<evidence type="ECO:0000313" key="3">
    <source>
        <dbReference type="EMBL" id="EEO28412.2"/>
    </source>
</evidence>
<keyword evidence="1" id="KW-0812">Transmembrane</keyword>
<feature type="transmembrane region" description="Helical" evidence="1">
    <location>
        <begin position="156"/>
        <end position="176"/>
    </location>
</feature>
<dbReference type="HOGENOM" id="CLU_598345_0_0_4"/>
<feature type="transmembrane region" description="Helical" evidence="1">
    <location>
        <begin position="51"/>
        <end position="69"/>
    </location>
</feature>
<feature type="transmembrane region" description="Helical" evidence="1">
    <location>
        <begin position="327"/>
        <end position="351"/>
    </location>
</feature>
<organism evidence="3 4">
    <name type="scientific">Oxalobacter paraformigenes</name>
    <dbReference type="NCBI Taxonomy" id="556268"/>
    <lineage>
        <taxon>Bacteria</taxon>
        <taxon>Pseudomonadati</taxon>
        <taxon>Pseudomonadota</taxon>
        <taxon>Betaproteobacteria</taxon>
        <taxon>Burkholderiales</taxon>
        <taxon>Oxalobacteraceae</taxon>
        <taxon>Oxalobacter</taxon>
    </lineage>
</organism>
<protein>
    <recommendedName>
        <fullName evidence="2">4Fe-4S ferredoxin-type domain-containing protein</fullName>
    </recommendedName>
</protein>
<sequence length="449" mass="50589">MPAEMKISASGQPSPLPERPFSVEYTQNEAKNRLARFGNALARHPIGISRIQWTMVFIYFSLLLLPALFPLPEFSRFSRLVFWGIGWPLIVLSMMLGGRFWCGIFCPDGTLTEFISGHGKKGSIPRWIRWQGWPCTMLVGTTLYGQSTGFYENYPATLVLLGIPTCMALLTGYLYGNSKRIWCMYLCPGNGFFGLLSKIAPIHFRVNREKWKRFSGPPKRINCAPLINIRQMQSASACHACGRCNGYRDAVELAARPFSIEIVSARDKTVSGTDAFLLVWGIMGIVTLSLAWAQSSLHEQFMEMVKFLDLPLHFKPPWWLSSSPASLYRLAFIVLTGTMVSLLVYGFLCLASRISENRVSWKHLSFCLIPLAGWGIFLGLCRLGASVWQEYGFSLPWVPFFETAVLALGTVLSFWLGIKVIMQHFSTKNVIATLIYCLPLVLLNYLWLG</sequence>
<accession>C3X5C6</accession>
<dbReference type="eggNOG" id="COG0348">
    <property type="taxonomic scope" value="Bacteria"/>
</dbReference>
<name>C3X5C6_9BURK</name>
<dbReference type="AlphaFoldDB" id="C3X5C6"/>
<reference evidence="3" key="1">
    <citation type="submission" date="2011-10" db="EMBL/GenBank/DDBJ databases">
        <title>The Genome Sequence of Oxalobacter formigenes HOxBLS.</title>
        <authorList>
            <consortium name="The Broad Institute Genome Sequencing Platform"/>
            <person name="Earl A."/>
            <person name="Ward D."/>
            <person name="Feldgarden M."/>
            <person name="Gevers D."/>
            <person name="Allison M.J."/>
            <person name="Humphrey S."/>
            <person name="Young S.K."/>
            <person name="Zeng Q."/>
            <person name="Gargeya S."/>
            <person name="Fitzgerald M."/>
            <person name="Haas B."/>
            <person name="Abouelleil A."/>
            <person name="Alvarado L."/>
            <person name="Arachchi H.M."/>
            <person name="Berlin A."/>
            <person name="Brown A."/>
            <person name="Chapman S.B."/>
            <person name="Chen Z."/>
            <person name="Dunbar C."/>
            <person name="Freedman E."/>
            <person name="Gearin G."/>
            <person name="Goldberg J."/>
            <person name="Griggs A."/>
            <person name="Gujja S."/>
            <person name="Heiman D."/>
            <person name="Howarth C."/>
            <person name="Larson L."/>
            <person name="Lui A."/>
            <person name="MacDonald P.J.P."/>
            <person name="Montmayeur A."/>
            <person name="Murphy C."/>
            <person name="Neiman D."/>
            <person name="Pearson M."/>
            <person name="Priest M."/>
            <person name="Roberts A."/>
            <person name="Saif S."/>
            <person name="Shea T."/>
            <person name="Shenoy N."/>
            <person name="Sisk P."/>
            <person name="Stolte C."/>
            <person name="Sykes S."/>
            <person name="Wortman J."/>
            <person name="Nusbaum C."/>
            <person name="Birren B."/>
        </authorList>
    </citation>
    <scope>NUCLEOTIDE SEQUENCE [LARGE SCALE GENOMIC DNA]</scope>
    <source>
        <strain evidence="3">HOxBLS</strain>
    </source>
</reference>
<feature type="transmembrane region" description="Helical" evidence="1">
    <location>
        <begin position="81"/>
        <end position="106"/>
    </location>
</feature>
<keyword evidence="1" id="KW-1133">Transmembrane helix</keyword>
<feature type="transmembrane region" description="Helical" evidence="1">
    <location>
        <begin position="397"/>
        <end position="418"/>
    </location>
</feature>
<feature type="domain" description="4Fe-4S ferredoxin-type" evidence="2">
    <location>
        <begin position="81"/>
        <end position="121"/>
    </location>
</feature>
<gene>
    <name evidence="3" type="ORF">OFAG_01565</name>
</gene>
<dbReference type="Proteomes" id="UP000003973">
    <property type="component" value="Unassembled WGS sequence"/>
</dbReference>
<proteinExistence type="predicted"/>
<dbReference type="Pfam" id="PF12801">
    <property type="entry name" value="Fer4_5"/>
    <property type="match status" value="2"/>
</dbReference>
<feature type="transmembrane region" description="Helical" evidence="1">
    <location>
        <begin position="275"/>
        <end position="293"/>
    </location>
</feature>
<keyword evidence="4" id="KW-1185">Reference proteome</keyword>
<dbReference type="InterPro" id="IPR017896">
    <property type="entry name" value="4Fe4S_Fe-S-bd"/>
</dbReference>
<evidence type="ECO:0000259" key="2">
    <source>
        <dbReference type="Pfam" id="PF12801"/>
    </source>
</evidence>
<evidence type="ECO:0000256" key="1">
    <source>
        <dbReference type="SAM" id="Phobius"/>
    </source>
</evidence>
<evidence type="ECO:0000313" key="4">
    <source>
        <dbReference type="Proteomes" id="UP000003973"/>
    </source>
</evidence>
<dbReference type="EMBL" id="ACDP02000002">
    <property type="protein sequence ID" value="EEO28412.2"/>
    <property type="molecule type" value="Genomic_DNA"/>
</dbReference>